<dbReference type="GO" id="GO:0016020">
    <property type="term" value="C:membrane"/>
    <property type="evidence" value="ECO:0007669"/>
    <property type="project" value="InterPro"/>
</dbReference>
<protein>
    <recommendedName>
        <fullName evidence="2">histidine kinase</fullName>
        <ecNumber evidence="2">2.7.13.3</ecNumber>
    </recommendedName>
</protein>
<keyword evidence="5" id="KW-0547">Nucleotide-binding</keyword>
<dbReference type="GO" id="GO:0000155">
    <property type="term" value="F:phosphorelay sensor kinase activity"/>
    <property type="evidence" value="ECO:0007669"/>
    <property type="project" value="InterPro"/>
</dbReference>
<feature type="domain" description="Signal transduction histidine kinase subgroup 3 dimerisation and phosphoacceptor" evidence="10">
    <location>
        <begin position="185"/>
        <end position="245"/>
    </location>
</feature>
<keyword evidence="3" id="KW-0597">Phosphoprotein</keyword>
<keyword evidence="4" id="KW-0808">Transferase</keyword>
<evidence type="ECO:0000256" key="1">
    <source>
        <dbReference type="ARBA" id="ARBA00000085"/>
    </source>
</evidence>
<evidence type="ECO:0000256" key="3">
    <source>
        <dbReference type="ARBA" id="ARBA00022553"/>
    </source>
</evidence>
<dbReference type="Pfam" id="PF07730">
    <property type="entry name" value="HisKA_3"/>
    <property type="match status" value="1"/>
</dbReference>
<keyword evidence="9" id="KW-0812">Transmembrane</keyword>
<accession>A0A2K4XG22</accession>
<keyword evidence="9" id="KW-0472">Membrane</keyword>
<evidence type="ECO:0000256" key="2">
    <source>
        <dbReference type="ARBA" id="ARBA00012438"/>
    </source>
</evidence>
<feature type="transmembrane region" description="Helical" evidence="9">
    <location>
        <begin position="70"/>
        <end position="93"/>
    </location>
</feature>
<comment type="catalytic activity">
    <reaction evidence="1">
        <text>ATP + protein L-histidine = ADP + protein N-phospho-L-histidine.</text>
        <dbReference type="EC" id="2.7.13.3"/>
    </reaction>
</comment>
<dbReference type="AlphaFoldDB" id="A0A2K4XG22"/>
<reference evidence="11 12" key="1">
    <citation type="submission" date="2017-11" db="EMBL/GenBank/DDBJ databases">
        <authorList>
            <person name="Han C.G."/>
        </authorList>
    </citation>
    <scope>NUCLEOTIDE SEQUENCE [LARGE SCALE GENOMIC DNA]</scope>
    <source>
        <strain evidence="12">ATCC 43555</strain>
        <plasmid evidence="12">Plasmid pcar9p</plasmid>
    </source>
</reference>
<feature type="transmembrane region" description="Helical" evidence="9">
    <location>
        <begin position="40"/>
        <end position="58"/>
    </location>
</feature>
<dbReference type="Proteomes" id="UP000238288">
    <property type="component" value="Plasmid PCAR9p"/>
</dbReference>
<proteinExistence type="predicted"/>
<dbReference type="Gene3D" id="3.30.565.10">
    <property type="entry name" value="Histidine kinase-like ATPase, C-terminal domain"/>
    <property type="match status" value="1"/>
</dbReference>
<evidence type="ECO:0000256" key="5">
    <source>
        <dbReference type="ARBA" id="ARBA00022741"/>
    </source>
</evidence>
<evidence type="ECO:0000256" key="8">
    <source>
        <dbReference type="ARBA" id="ARBA00023012"/>
    </source>
</evidence>
<feature type="transmembrane region" description="Helical" evidence="9">
    <location>
        <begin position="130"/>
        <end position="149"/>
    </location>
</feature>
<dbReference type="InterPro" id="IPR050482">
    <property type="entry name" value="Sensor_HK_TwoCompSys"/>
</dbReference>
<keyword evidence="9" id="KW-1133">Transmembrane helix</keyword>
<evidence type="ECO:0000259" key="10">
    <source>
        <dbReference type="Pfam" id="PF07730"/>
    </source>
</evidence>
<feature type="transmembrane region" description="Helical" evidence="9">
    <location>
        <begin position="105"/>
        <end position="124"/>
    </location>
</feature>
<dbReference type="Gene3D" id="1.20.5.1930">
    <property type="match status" value="1"/>
</dbReference>
<keyword evidence="7" id="KW-0067">ATP-binding</keyword>
<evidence type="ECO:0000313" key="11">
    <source>
        <dbReference type="EMBL" id="SOU43272.1"/>
    </source>
</evidence>
<geneLocation type="plasmid" evidence="12">
    <name>pcar9p</name>
</geneLocation>
<keyword evidence="8" id="KW-0902">Two-component regulatory system</keyword>
<dbReference type="InterPro" id="IPR011712">
    <property type="entry name" value="Sig_transdc_His_kin_sub3_dim/P"/>
</dbReference>
<evidence type="ECO:0000256" key="4">
    <source>
        <dbReference type="ARBA" id="ARBA00022679"/>
    </source>
</evidence>
<dbReference type="InterPro" id="IPR036890">
    <property type="entry name" value="HATPase_C_sf"/>
</dbReference>
<dbReference type="EC" id="2.7.13.3" evidence="2"/>
<keyword evidence="6 11" id="KW-0418">Kinase</keyword>
<dbReference type="PANTHER" id="PTHR24421">
    <property type="entry name" value="NITRATE/NITRITE SENSOR PROTEIN NARX-RELATED"/>
    <property type="match status" value="1"/>
</dbReference>
<evidence type="ECO:0000256" key="6">
    <source>
        <dbReference type="ARBA" id="ARBA00022777"/>
    </source>
</evidence>
<dbReference type="GO" id="GO:0046983">
    <property type="term" value="F:protein dimerization activity"/>
    <property type="evidence" value="ECO:0007669"/>
    <property type="project" value="InterPro"/>
</dbReference>
<evidence type="ECO:0000256" key="9">
    <source>
        <dbReference type="SAM" id="Phobius"/>
    </source>
</evidence>
<dbReference type="GO" id="GO:0005524">
    <property type="term" value="F:ATP binding"/>
    <property type="evidence" value="ECO:0007669"/>
    <property type="project" value="UniProtKB-KW"/>
</dbReference>
<keyword evidence="11" id="KW-0614">Plasmid</keyword>
<evidence type="ECO:0000256" key="7">
    <source>
        <dbReference type="ARBA" id="ARBA00022840"/>
    </source>
</evidence>
<dbReference type="EMBL" id="LT965930">
    <property type="protein sequence ID" value="SOU43272.1"/>
    <property type="molecule type" value="Genomic_DNA"/>
</dbReference>
<gene>
    <name evidence="11" type="ORF">PCAR9_P0078</name>
</gene>
<sequence>MATVMESTIRHTTDWHFSTLASWLGVTSACAYYTNSELALYLQIIVSGSILAILLYVLKQPNKFVHGVALGYFLLILAMIQLSSTSLVFIHLVMFTAVFSPHFSLPKIFACVVAAMLVYGLTHYSRWENGIPWITFTIWFFFCLMNWFVSRRIVESLNTHYQSRQNYKELKATQHMMGVMHAVQERQNISRELHDSLGHKLTALSINLDFAKRAANEATVETLSLCHQLSQEVLAEVREIVSTQRNDKTILKQALEAICELTPNLHCDLQLSKETEQLPQDYALCVLRFSQEMISNTLKHTQANHFTLHVNVTHVGEQLLLVAKAYHNQPETHLPKQGNGLAGLNERMAQFGGEFSQHLEQETLINTMTLPLNLEEKSHDKVPTS</sequence>
<dbReference type="PANTHER" id="PTHR24421:SF10">
    <property type="entry name" value="NITRATE_NITRITE SENSOR PROTEIN NARQ"/>
    <property type="match status" value="1"/>
</dbReference>
<evidence type="ECO:0000313" key="12">
    <source>
        <dbReference type="Proteomes" id="UP000238288"/>
    </source>
</evidence>
<name>A0A2K4XG22_PSEVC</name>
<organism evidence="11 12">
    <name type="scientific">Pseudoalteromonas carrageenovora IAM 12662</name>
    <dbReference type="NCBI Taxonomy" id="1314868"/>
    <lineage>
        <taxon>Bacteria</taxon>
        <taxon>Pseudomonadati</taxon>
        <taxon>Pseudomonadota</taxon>
        <taxon>Gammaproteobacteria</taxon>
        <taxon>Alteromonadales</taxon>
        <taxon>Pseudoalteromonadaceae</taxon>
        <taxon>Pseudoalteromonas</taxon>
    </lineage>
</organism>